<accession>A0A150K9L8</accession>
<evidence type="ECO:0000256" key="1">
    <source>
        <dbReference type="SAM" id="SignalP"/>
    </source>
</evidence>
<feature type="chain" id="PRO_5007563684" evidence="1">
    <location>
        <begin position="21"/>
        <end position="44"/>
    </location>
</feature>
<organism evidence="2 3">
    <name type="scientific">Heyndrickxia coagulans</name>
    <name type="common">Weizmannia coagulans</name>
    <dbReference type="NCBI Taxonomy" id="1398"/>
    <lineage>
        <taxon>Bacteria</taxon>
        <taxon>Bacillati</taxon>
        <taxon>Bacillota</taxon>
        <taxon>Bacilli</taxon>
        <taxon>Bacillales</taxon>
        <taxon>Bacillaceae</taxon>
        <taxon>Heyndrickxia</taxon>
    </lineage>
</organism>
<proteinExistence type="predicted"/>
<name>A0A150K9L8_HEYCO</name>
<comment type="caution">
    <text evidence="2">The sequence shown here is derived from an EMBL/GenBank/DDBJ whole genome shotgun (WGS) entry which is preliminary data.</text>
</comment>
<sequence>MKKMLFLSVLLFMFPLVSFANDLNEDEGVDSPKFTYEDYPFYTP</sequence>
<evidence type="ECO:0000313" key="3">
    <source>
        <dbReference type="Proteomes" id="UP000075304"/>
    </source>
</evidence>
<protein>
    <submittedName>
        <fullName evidence="2">Uncharacterized protein</fullName>
    </submittedName>
</protein>
<feature type="signal peptide" evidence="1">
    <location>
        <begin position="1"/>
        <end position="20"/>
    </location>
</feature>
<dbReference type="AlphaFoldDB" id="A0A150K9L8"/>
<evidence type="ECO:0000313" key="2">
    <source>
        <dbReference type="EMBL" id="KYC65848.1"/>
    </source>
</evidence>
<keyword evidence="1" id="KW-0732">Signal</keyword>
<reference evidence="2 3" key="1">
    <citation type="submission" date="2016-01" db="EMBL/GenBank/DDBJ databases">
        <title>Genome Sequences of Twelve Sporeforming Bacillus Species Isolated from Foods.</title>
        <authorList>
            <person name="Berendsen E.M."/>
            <person name="Wells-Bennik M.H."/>
            <person name="Krawcyk A.O."/>
            <person name="De Jong A."/>
            <person name="Holsappel S."/>
            <person name="Eijlander R.T."/>
            <person name="Kuipers O.P."/>
        </authorList>
    </citation>
    <scope>NUCLEOTIDE SEQUENCE [LARGE SCALE GENOMIC DNA]</scope>
    <source>
        <strain evidence="2 3">B4099</strain>
    </source>
</reference>
<dbReference type="Proteomes" id="UP000075304">
    <property type="component" value="Unassembled WGS sequence"/>
</dbReference>
<dbReference type="EMBL" id="LQYI01000085">
    <property type="protein sequence ID" value="KYC65848.1"/>
    <property type="molecule type" value="Genomic_DNA"/>
</dbReference>
<gene>
    <name evidence="2" type="ORF">B4099_3478</name>
</gene>